<proteinExistence type="predicted"/>
<comment type="caution">
    <text evidence="2">The sequence shown here is derived from an EMBL/GenBank/DDBJ whole genome shotgun (WGS) entry which is preliminary data.</text>
</comment>
<dbReference type="RefSeq" id="WP_151757667.1">
    <property type="nucleotide sequence ID" value="NZ_BKZW01000002.1"/>
</dbReference>
<evidence type="ECO:0000313" key="2">
    <source>
        <dbReference type="EMBL" id="GER89834.1"/>
    </source>
</evidence>
<feature type="signal peptide" evidence="1">
    <location>
        <begin position="1"/>
        <end position="28"/>
    </location>
</feature>
<dbReference type="AlphaFoldDB" id="A0A5J4KK13"/>
<dbReference type="Proteomes" id="UP000326912">
    <property type="component" value="Unassembled WGS sequence"/>
</dbReference>
<keyword evidence="1" id="KW-0732">Signal</keyword>
<gene>
    <name evidence="2" type="ORF">KDW_39960</name>
</gene>
<name>A0A5J4KK13_9CHLR</name>
<keyword evidence="3" id="KW-1185">Reference proteome</keyword>
<evidence type="ECO:0000313" key="3">
    <source>
        <dbReference type="Proteomes" id="UP000326912"/>
    </source>
</evidence>
<evidence type="ECO:0000256" key="1">
    <source>
        <dbReference type="SAM" id="SignalP"/>
    </source>
</evidence>
<dbReference type="EMBL" id="BKZW01000002">
    <property type="protein sequence ID" value="GER89834.1"/>
    <property type="molecule type" value="Genomic_DNA"/>
</dbReference>
<protein>
    <submittedName>
        <fullName evidence="2">Uncharacterized protein</fullName>
    </submittedName>
</protein>
<sequence length="194" mass="20662">MHKLFARIIPPLASALVLLIGGVEPALAANSSVTSSQHAIIASHHTLAPLSGTYHVTPVLTNHGNPGWAYFTDYDGVPSAYTDSNGNVQTSSAVWHIPSGIDTRSCDFSVYVPTPNGTANISYGFYNGSTRVAVINVDQNLYQPTDPWVYLTSGRTITAVQFSNNNGQKGTRIGVGQYNSLELDCAGLPPKTPK</sequence>
<feature type="chain" id="PRO_5023824292" evidence="1">
    <location>
        <begin position="29"/>
        <end position="194"/>
    </location>
</feature>
<organism evidence="2 3">
    <name type="scientific">Dictyobacter vulcani</name>
    <dbReference type="NCBI Taxonomy" id="2607529"/>
    <lineage>
        <taxon>Bacteria</taxon>
        <taxon>Bacillati</taxon>
        <taxon>Chloroflexota</taxon>
        <taxon>Ktedonobacteria</taxon>
        <taxon>Ktedonobacterales</taxon>
        <taxon>Dictyobacteraceae</taxon>
        <taxon>Dictyobacter</taxon>
    </lineage>
</organism>
<accession>A0A5J4KK13</accession>
<reference evidence="2 3" key="1">
    <citation type="submission" date="2019-10" db="EMBL/GenBank/DDBJ databases">
        <title>Dictyobacter vulcani sp. nov., within the class Ktedonobacteria, isolated from soil of volcanic Mt. Zao.</title>
        <authorList>
            <person name="Zheng Y."/>
            <person name="Wang C.M."/>
            <person name="Sakai Y."/>
            <person name="Abe K."/>
            <person name="Yokota A."/>
            <person name="Yabe S."/>
        </authorList>
    </citation>
    <scope>NUCLEOTIDE SEQUENCE [LARGE SCALE GENOMIC DNA]</scope>
    <source>
        <strain evidence="2 3">W12</strain>
    </source>
</reference>